<dbReference type="Proteomes" id="UP000319374">
    <property type="component" value="Chromosome"/>
</dbReference>
<dbReference type="FunFam" id="2.60.40.1120:FF:000003">
    <property type="entry name" value="Outer membrane protein Omp121"/>
    <property type="match status" value="1"/>
</dbReference>
<evidence type="ECO:0000259" key="3">
    <source>
        <dbReference type="Pfam" id="PF07715"/>
    </source>
</evidence>
<keyword evidence="1" id="KW-0472">Membrane</keyword>
<dbReference type="Pfam" id="PF07715">
    <property type="entry name" value="Plug"/>
    <property type="match status" value="1"/>
</dbReference>
<feature type="chain" id="PRO_5021340885" evidence="2">
    <location>
        <begin position="20"/>
        <end position="1043"/>
    </location>
</feature>
<dbReference type="InterPro" id="IPR037066">
    <property type="entry name" value="Plug_dom_sf"/>
</dbReference>
<dbReference type="Gene3D" id="2.60.40.1120">
    <property type="entry name" value="Carboxypeptidase-like, regulatory domain"/>
    <property type="match status" value="1"/>
</dbReference>
<evidence type="ECO:0000313" key="5">
    <source>
        <dbReference type="Proteomes" id="UP000319374"/>
    </source>
</evidence>
<keyword evidence="5" id="KW-1185">Reference proteome</keyword>
<dbReference type="InterPro" id="IPR008969">
    <property type="entry name" value="CarboxyPept-like_regulatory"/>
</dbReference>
<dbReference type="InterPro" id="IPR039426">
    <property type="entry name" value="TonB-dep_rcpt-like"/>
</dbReference>
<organism evidence="4 5">
    <name type="scientific">Alistipes dispar</name>
    <dbReference type="NCBI Taxonomy" id="2585119"/>
    <lineage>
        <taxon>Bacteria</taxon>
        <taxon>Pseudomonadati</taxon>
        <taxon>Bacteroidota</taxon>
        <taxon>Bacteroidia</taxon>
        <taxon>Bacteroidales</taxon>
        <taxon>Rikenellaceae</taxon>
        <taxon>Alistipes</taxon>
    </lineage>
</organism>
<sequence length="1043" mass="115862">MFRSFVLLLGLMSVTELSANPDLSALESGMDAPTPAPQGGGRFALTGKVLDETGAGIPGASIVVKGSTRGVTTDVDGSFEFEVAAADVLQISYLGYETQEITVGAQTNITVQLKPQVSELETVTVVAYGKQRKESIIGAINTIDTDELRVQSGQLSSNLAGKLAGVVVMQRSGEPGKSADFWIRGVNTFGENNKPLILVDGIEREMDLVDVDDIASLSILKDATATALYGVRGANGIVLITTKRGSEGAAKVSVKAEFGLTQPVKVPEMANAEQWIDYYNEISTYEEGSIKPIDDYQKQMYLSGADPDLYPNVDWMDAIYKNLAMTGRVNVSASGGNKNVRYYVGGSYYTEGGMFNMADNNNYNAQMNFNRFSFRSNIDINITKSTELGLSLSTQYTSKNKPGGVNSDVNNDFYAYAMRTTPISNPTIYSDGTLAVPPEGGGAVNVYNMLNYQGYTKDNRTMAQSLISLTQDFSDIITEGLKVNAKFSWDIDSNNSITRKYNPNQYHATGRDDQGNLMFDQIVTGTGYMSLDYVYPKGWTTINFEASATYDRVFADDHRVGALFLFNMRSKSMLRPTSYLEAWPYRNIGIAGRVTYAFRDKYFAEFNFGYNGSENFAPGKRFGFFPSYAIGYMISNESFWEPLRDKINILKIRASYGTIGNDQIGGGRRFAYNTTLETGAYGFNFGTNAPASHTPPLNGITTKDYGNPDVTWEEATKADVGIELGLYDMLRIQADYFYEKREGIFIQRESQPSVVGTRVQQYVNLGRMRNQGFDMSLEFDKNINKDLWISARGNFTYNRTKKLYDDKPDQIWKYQNKAGFANNQQFGLIAEGLFESEEDIANSPKQDFGTVRVGDIKYRDINGDGVVNTFDQVAIGYTTVPEINYGFGVSLGWKGLDVSVFFSGVGHVTRIIGGYNLYGGASNYIRQGQIFADVAKNRWSLANPDPNAKYPRMSTTRMENNLQKSTYWQRDMSFLRLKNAEIGYTLPKAWTKKAGLSTVRFYLQGVNLLTFSDFDLWDPELEADYGNQYPTVRTVTLGVNLNF</sequence>
<dbReference type="SUPFAM" id="SSF56935">
    <property type="entry name" value="Porins"/>
    <property type="match status" value="1"/>
</dbReference>
<dbReference type="InterPro" id="IPR012910">
    <property type="entry name" value="Plug_dom"/>
</dbReference>
<gene>
    <name evidence="4" type="ORF">A5CPEGH6_12040</name>
</gene>
<keyword evidence="1" id="KW-0812">Transmembrane</keyword>
<evidence type="ECO:0000256" key="1">
    <source>
        <dbReference type="PROSITE-ProRule" id="PRU01360"/>
    </source>
</evidence>
<dbReference type="OrthoDB" id="1095312at2"/>
<dbReference type="Pfam" id="PF13715">
    <property type="entry name" value="CarbopepD_reg_2"/>
    <property type="match status" value="1"/>
</dbReference>
<name>A0A4Y1X228_9BACT</name>
<dbReference type="SUPFAM" id="SSF49464">
    <property type="entry name" value="Carboxypeptidase regulatory domain-like"/>
    <property type="match status" value="1"/>
</dbReference>
<feature type="signal peptide" evidence="2">
    <location>
        <begin position="1"/>
        <end position="19"/>
    </location>
</feature>
<dbReference type="EMBL" id="AP019736">
    <property type="protein sequence ID" value="BBL06566.1"/>
    <property type="molecule type" value="Genomic_DNA"/>
</dbReference>
<keyword evidence="1" id="KW-0998">Cell outer membrane</keyword>
<feature type="domain" description="TonB-dependent receptor plug" evidence="3">
    <location>
        <begin position="133"/>
        <end position="237"/>
    </location>
</feature>
<keyword evidence="1" id="KW-0813">Transport</keyword>
<protein>
    <submittedName>
        <fullName evidence="4">SusC/RagA family TonB-linked outer membrane protein</fullName>
    </submittedName>
</protein>
<proteinExistence type="inferred from homology"/>
<dbReference type="GeneID" id="98673180"/>
<dbReference type="GO" id="GO:0009279">
    <property type="term" value="C:cell outer membrane"/>
    <property type="evidence" value="ECO:0007669"/>
    <property type="project" value="UniProtKB-SubCell"/>
</dbReference>
<dbReference type="NCBIfam" id="TIGR04057">
    <property type="entry name" value="SusC_RagA_signa"/>
    <property type="match status" value="1"/>
</dbReference>
<evidence type="ECO:0000256" key="2">
    <source>
        <dbReference type="SAM" id="SignalP"/>
    </source>
</evidence>
<dbReference type="RefSeq" id="WP_141428375.1">
    <property type="nucleotide sequence ID" value="NZ_AP019736.1"/>
</dbReference>
<dbReference type="NCBIfam" id="TIGR04056">
    <property type="entry name" value="OMP_RagA_SusC"/>
    <property type="match status" value="1"/>
</dbReference>
<dbReference type="KEGG" id="ada:A5CPEGH6_12040"/>
<evidence type="ECO:0000313" key="4">
    <source>
        <dbReference type="EMBL" id="BBL06566.1"/>
    </source>
</evidence>
<dbReference type="Gene3D" id="2.170.130.10">
    <property type="entry name" value="TonB-dependent receptor, plug domain"/>
    <property type="match status" value="1"/>
</dbReference>
<accession>A0A4Y1X228</accession>
<dbReference type="InterPro" id="IPR023996">
    <property type="entry name" value="TonB-dep_OMP_SusC/RagA"/>
</dbReference>
<reference evidence="5" key="1">
    <citation type="submission" date="2019-06" db="EMBL/GenBank/DDBJ databases">
        <title>Alistipes onderdonkii subsp. vulgaris subsp. nov., Alistipes dispar sp. nov. and Alistipes communis sp. nov., isolated from human faeces, and creation of Alistipes onderdonkii subsp. onderdonkii subsp. nov.</title>
        <authorList>
            <person name="Sakamoto M."/>
            <person name="Ikeyama N."/>
            <person name="Ogata Y."/>
            <person name="Suda W."/>
            <person name="Iino T."/>
            <person name="Hattori M."/>
            <person name="Ohkuma M."/>
        </authorList>
    </citation>
    <scope>NUCLEOTIDE SEQUENCE [LARGE SCALE GENOMIC DNA]</scope>
    <source>
        <strain evidence="5">5CPEGH6</strain>
    </source>
</reference>
<comment type="subcellular location">
    <subcellularLocation>
        <location evidence="1">Cell outer membrane</location>
        <topology evidence="1">Multi-pass membrane protein</topology>
    </subcellularLocation>
</comment>
<keyword evidence="2" id="KW-0732">Signal</keyword>
<dbReference type="InterPro" id="IPR023997">
    <property type="entry name" value="TonB-dep_OMP_SusC/RagA_CS"/>
</dbReference>
<dbReference type="FunFam" id="2.170.130.10:FF:000003">
    <property type="entry name" value="SusC/RagA family TonB-linked outer membrane protein"/>
    <property type="match status" value="1"/>
</dbReference>
<comment type="similarity">
    <text evidence="1">Belongs to the TonB-dependent receptor family.</text>
</comment>
<dbReference type="PROSITE" id="PS52016">
    <property type="entry name" value="TONB_DEPENDENT_REC_3"/>
    <property type="match status" value="1"/>
</dbReference>
<dbReference type="AlphaFoldDB" id="A0A4Y1X228"/>
<keyword evidence="1" id="KW-1134">Transmembrane beta strand</keyword>